<dbReference type="AlphaFoldDB" id="A0A4P9WDQ8"/>
<feature type="transmembrane region" description="Helical" evidence="14">
    <location>
        <begin position="12"/>
        <end position="36"/>
    </location>
</feature>
<dbReference type="HAMAP" id="MF_03107">
    <property type="entry name" value="3_ketoreductase"/>
    <property type="match status" value="1"/>
</dbReference>
<proteinExistence type="inferred from homology"/>
<dbReference type="InterPro" id="IPR002347">
    <property type="entry name" value="SDR_fam"/>
</dbReference>
<gene>
    <name evidence="15" type="ORF">BDK51DRAFT_15839</name>
</gene>
<keyword evidence="2 12" id="KW-0444">Lipid biosynthesis</keyword>
<evidence type="ECO:0000256" key="5">
    <source>
        <dbReference type="ARBA" id="ARBA00022832"/>
    </source>
</evidence>
<dbReference type="PIRSF" id="PIRSF000126">
    <property type="entry name" value="11-beta-HSD1"/>
    <property type="match status" value="1"/>
</dbReference>
<dbReference type="InterPro" id="IPR036291">
    <property type="entry name" value="NAD(P)-bd_dom_sf"/>
</dbReference>
<evidence type="ECO:0000256" key="4">
    <source>
        <dbReference type="ARBA" id="ARBA00022824"/>
    </source>
</evidence>
<dbReference type="PANTHER" id="PTHR43086">
    <property type="entry name" value="VERY-LONG-CHAIN 3-OXOOACYL-COA REDUCTASE"/>
    <property type="match status" value="1"/>
</dbReference>
<evidence type="ECO:0000256" key="13">
    <source>
        <dbReference type="RuleBase" id="RU000363"/>
    </source>
</evidence>
<accession>A0A4P9WDQ8</accession>
<keyword evidence="6 12" id="KW-0521">NADP</keyword>
<dbReference type="EC" id="1.1.1.330" evidence="12"/>
<evidence type="ECO:0000256" key="2">
    <source>
        <dbReference type="ARBA" id="ARBA00022516"/>
    </source>
</evidence>
<keyword evidence="11 12" id="KW-0275">Fatty acid biosynthesis</keyword>
<protein>
    <recommendedName>
        <fullName evidence="12">Very-long-chain 3-oxoacyl-CoA reductase</fullName>
        <ecNumber evidence="12">1.1.1.330</ecNumber>
    </recommendedName>
    <alternativeName>
        <fullName evidence="12">3-ketoacyl-CoA reductase</fullName>
        <shortName evidence="12">3-ketoreductase</shortName>
        <shortName evidence="12">KAR</shortName>
    </alternativeName>
    <alternativeName>
        <fullName evidence="12">Microsomal beta-keto-reductase</fullName>
    </alternativeName>
</protein>
<dbReference type="SUPFAM" id="SSF51735">
    <property type="entry name" value="NAD(P)-binding Rossmann-fold domains"/>
    <property type="match status" value="1"/>
</dbReference>
<dbReference type="PRINTS" id="PR00081">
    <property type="entry name" value="GDHRDH"/>
</dbReference>
<keyword evidence="8 12" id="KW-0560">Oxidoreductase</keyword>
<dbReference type="InterPro" id="IPR020904">
    <property type="entry name" value="Sc_DH/Rdtase_CS"/>
</dbReference>
<dbReference type="GO" id="GO:0045703">
    <property type="term" value="F:ketoreductase activity"/>
    <property type="evidence" value="ECO:0007669"/>
    <property type="project" value="UniProtKB-UniRule"/>
</dbReference>
<evidence type="ECO:0000256" key="9">
    <source>
        <dbReference type="ARBA" id="ARBA00023098"/>
    </source>
</evidence>
<keyword evidence="9 12" id="KW-0443">Lipid metabolism</keyword>
<dbReference type="EMBL" id="KZ995528">
    <property type="protein sequence ID" value="RKO90492.1"/>
    <property type="molecule type" value="Genomic_DNA"/>
</dbReference>
<evidence type="ECO:0000256" key="14">
    <source>
        <dbReference type="SAM" id="Phobius"/>
    </source>
</evidence>
<dbReference type="OrthoDB" id="5545019at2759"/>
<feature type="binding site" evidence="12">
    <location>
        <position position="194"/>
    </location>
    <ligand>
        <name>substrate</name>
    </ligand>
</feature>
<comment type="catalytic activity">
    <reaction evidence="12">
        <text>a very-long-chain (3R)-3-hydroxyacyl-CoA + NADP(+) = a very-long-chain 3-oxoacyl-CoA + NADPH + H(+)</text>
        <dbReference type="Rhea" id="RHEA:48680"/>
        <dbReference type="ChEBI" id="CHEBI:15378"/>
        <dbReference type="ChEBI" id="CHEBI:57783"/>
        <dbReference type="ChEBI" id="CHEBI:58349"/>
        <dbReference type="ChEBI" id="CHEBI:85440"/>
        <dbReference type="ChEBI" id="CHEBI:90725"/>
        <dbReference type="EC" id="1.1.1.330"/>
    </reaction>
</comment>
<comment type="pathway">
    <text evidence="1">Lipid metabolism; fatty acid biosynthesis.</text>
</comment>
<dbReference type="PROSITE" id="PS00061">
    <property type="entry name" value="ADH_SHORT"/>
    <property type="match status" value="1"/>
</dbReference>
<sequence>MDLLSLRLGGFNLATLAVAVGAFHLARVAFSFLILLRNTYLRPATNLAKFGAGKGAWAVVTGASDGIGKEFALQLARAKFNVVILARTKSKLDTLAAEIKAAGGSEVVVHPFDFSATDQPTWSALAAVLAPLNVSVLINNVAVNHAFPTPFAEEDPALLDSIVTVNVGAQVRLTRMLLPGMVAARRGLVINVGSIAGLVPSAYLAAYSGAKAFLRTWSRSLAEEVAPKGVRVQHVNTHFVATAMSKLRKATWLAPTPKAYVRSVIASAGANADGTPYPSHAIITWVLNTFVPEGAAIAKSRDMHLDIRRRALRKMAREAKRE</sequence>
<dbReference type="Proteomes" id="UP000269721">
    <property type="component" value="Unassembled WGS sequence"/>
</dbReference>
<dbReference type="Gene3D" id="3.40.50.720">
    <property type="entry name" value="NAD(P)-binding Rossmann-like Domain"/>
    <property type="match status" value="1"/>
</dbReference>
<evidence type="ECO:0000256" key="6">
    <source>
        <dbReference type="ARBA" id="ARBA00022857"/>
    </source>
</evidence>
<dbReference type="GO" id="GO:0005789">
    <property type="term" value="C:endoplasmic reticulum membrane"/>
    <property type="evidence" value="ECO:0007669"/>
    <property type="project" value="UniProtKB-SubCell"/>
</dbReference>
<dbReference type="GO" id="GO:0030497">
    <property type="term" value="P:fatty acid elongation"/>
    <property type="evidence" value="ECO:0007669"/>
    <property type="project" value="UniProtKB-UniRule"/>
</dbReference>
<keyword evidence="5 12" id="KW-0276">Fatty acid metabolism</keyword>
<evidence type="ECO:0000256" key="12">
    <source>
        <dbReference type="HAMAP-Rule" id="MF_03107"/>
    </source>
</evidence>
<name>A0A4P9WDQ8_9FUNG</name>
<comment type="similarity">
    <text evidence="12 13">Belongs to the short-chain dehydrogenases/reductases (SDR) family.</text>
</comment>
<keyword evidence="10 12" id="KW-0472">Membrane</keyword>
<dbReference type="GO" id="GO:0141040">
    <property type="term" value="F:very-long-chain 3-oxoacyl-CoA reductase activity"/>
    <property type="evidence" value="ECO:0007669"/>
    <property type="project" value="UniProtKB-EC"/>
</dbReference>
<dbReference type="PRINTS" id="PR00080">
    <property type="entry name" value="SDRFAMILY"/>
</dbReference>
<evidence type="ECO:0000256" key="7">
    <source>
        <dbReference type="ARBA" id="ARBA00022989"/>
    </source>
</evidence>
<reference evidence="16" key="1">
    <citation type="journal article" date="2018" name="Nat. Microbiol.">
        <title>Leveraging single-cell genomics to expand the fungal tree of life.</title>
        <authorList>
            <person name="Ahrendt S.R."/>
            <person name="Quandt C.A."/>
            <person name="Ciobanu D."/>
            <person name="Clum A."/>
            <person name="Salamov A."/>
            <person name="Andreopoulos B."/>
            <person name="Cheng J.F."/>
            <person name="Woyke T."/>
            <person name="Pelin A."/>
            <person name="Henrissat B."/>
            <person name="Reynolds N.K."/>
            <person name="Benny G.L."/>
            <person name="Smith M.E."/>
            <person name="James T.Y."/>
            <person name="Grigoriev I.V."/>
        </authorList>
    </citation>
    <scope>NUCLEOTIDE SEQUENCE [LARGE SCALE GENOMIC DNA]</scope>
</reference>
<evidence type="ECO:0000256" key="11">
    <source>
        <dbReference type="ARBA" id="ARBA00023160"/>
    </source>
</evidence>
<dbReference type="InterPro" id="IPR027533">
    <property type="entry name" value="3_ketoreductase_fungal"/>
</dbReference>
<keyword evidence="16" id="KW-1185">Reference proteome</keyword>
<comment type="function">
    <text evidence="12">Component of the microsomal membrane bound fatty acid elongation system, which produces the 26-carbon very long-chain fatty acids (VLCFA) from palmitate. Catalyzes the reduction of the 3-ketoacyl-CoA intermediate that is formed in each cycle of fatty acid elongation. VLCFAs serve as precursors for ceramide and sphingolipids.</text>
</comment>
<keyword evidence="3 12" id="KW-0812">Transmembrane</keyword>
<comment type="subcellular location">
    <subcellularLocation>
        <location evidence="12">Endoplasmic reticulum membrane</location>
        <topology evidence="12">Single-pass membrane protein</topology>
    </subcellularLocation>
</comment>
<organism evidence="15 16">
    <name type="scientific">Blyttiomyces helicus</name>
    <dbReference type="NCBI Taxonomy" id="388810"/>
    <lineage>
        <taxon>Eukaryota</taxon>
        <taxon>Fungi</taxon>
        <taxon>Fungi incertae sedis</taxon>
        <taxon>Chytridiomycota</taxon>
        <taxon>Chytridiomycota incertae sedis</taxon>
        <taxon>Chytridiomycetes</taxon>
        <taxon>Chytridiomycetes incertae sedis</taxon>
        <taxon>Blyttiomyces</taxon>
    </lineage>
</organism>
<evidence type="ECO:0000256" key="1">
    <source>
        <dbReference type="ARBA" id="ARBA00005194"/>
    </source>
</evidence>
<feature type="active site" description="Proton acceptor" evidence="12">
    <location>
        <position position="207"/>
    </location>
</feature>
<evidence type="ECO:0000256" key="10">
    <source>
        <dbReference type="ARBA" id="ARBA00023136"/>
    </source>
</evidence>
<keyword evidence="7 12" id="KW-1133">Transmembrane helix</keyword>
<evidence type="ECO:0000313" key="15">
    <source>
        <dbReference type="EMBL" id="RKO90492.1"/>
    </source>
</evidence>
<evidence type="ECO:0000313" key="16">
    <source>
        <dbReference type="Proteomes" id="UP000269721"/>
    </source>
</evidence>
<dbReference type="PANTHER" id="PTHR43086:SF2">
    <property type="entry name" value="HYDROXYSTEROID DEHYDROGENASE-LIKE PROTEIN 1"/>
    <property type="match status" value="1"/>
</dbReference>
<dbReference type="Pfam" id="PF00106">
    <property type="entry name" value="adh_short"/>
    <property type="match status" value="1"/>
</dbReference>
<dbReference type="UniPathway" id="UPA00094"/>
<dbReference type="CDD" id="cd05356">
    <property type="entry name" value="17beta-HSD1_like_SDR_c"/>
    <property type="match status" value="1"/>
</dbReference>
<keyword evidence="4 12" id="KW-0256">Endoplasmic reticulum</keyword>
<evidence type="ECO:0000256" key="3">
    <source>
        <dbReference type="ARBA" id="ARBA00022692"/>
    </source>
</evidence>
<evidence type="ECO:0000256" key="8">
    <source>
        <dbReference type="ARBA" id="ARBA00023002"/>
    </source>
</evidence>